<dbReference type="PANTHER" id="PTHR13043:SF1">
    <property type="entry name" value="EXOCYST COMPLEX COMPONENT 2"/>
    <property type="match status" value="1"/>
</dbReference>
<dbReference type="HOGENOM" id="CLU_324954_0_0_1"/>
<dbReference type="EMBL" id="KN824277">
    <property type="protein sequence ID" value="KIM34429.1"/>
    <property type="molecule type" value="Genomic_DNA"/>
</dbReference>
<name>A0A0C3BQP9_SERVB</name>
<dbReference type="GO" id="GO:0006893">
    <property type="term" value="P:Golgi to plasma membrane transport"/>
    <property type="evidence" value="ECO:0007669"/>
    <property type="project" value="UniProtKB-UniRule"/>
</dbReference>
<comment type="function">
    <text evidence="4">Component of the exocyst complex involved in the docking of exocytic vesicles with fusion sites on the plasma membrane.</text>
</comment>
<comment type="subunit">
    <text evidence="4">Component of the exocyst complex.</text>
</comment>
<comment type="similarity">
    <text evidence="1 4">Belongs to the SEC5 family.</text>
</comment>
<reference evidence="8" key="2">
    <citation type="submission" date="2015-01" db="EMBL/GenBank/DDBJ databases">
        <title>Evolutionary Origins and Diversification of the Mycorrhizal Mutualists.</title>
        <authorList>
            <consortium name="DOE Joint Genome Institute"/>
            <consortium name="Mycorrhizal Genomics Consortium"/>
            <person name="Kohler A."/>
            <person name="Kuo A."/>
            <person name="Nagy L.G."/>
            <person name="Floudas D."/>
            <person name="Copeland A."/>
            <person name="Barry K.W."/>
            <person name="Cichocki N."/>
            <person name="Veneault-Fourrey C."/>
            <person name="LaButti K."/>
            <person name="Lindquist E.A."/>
            <person name="Lipzen A."/>
            <person name="Lundell T."/>
            <person name="Morin E."/>
            <person name="Murat C."/>
            <person name="Riley R."/>
            <person name="Ohm R."/>
            <person name="Sun H."/>
            <person name="Tunlid A."/>
            <person name="Henrissat B."/>
            <person name="Grigoriev I.V."/>
            <person name="Hibbett D.S."/>
            <person name="Martin F."/>
        </authorList>
    </citation>
    <scope>NUCLEOTIDE SEQUENCE [LARGE SCALE GENOMIC DNA]</scope>
    <source>
        <strain evidence="8">MAFF 305830</strain>
    </source>
</reference>
<keyword evidence="8" id="KW-1185">Reference proteome</keyword>
<dbReference type="InterPro" id="IPR039481">
    <property type="entry name" value="EXOC2/Sec5_N_dom"/>
</dbReference>
<evidence type="ECO:0000256" key="2">
    <source>
        <dbReference type="ARBA" id="ARBA00022448"/>
    </source>
</evidence>
<gene>
    <name evidence="7" type="ORF">M408DRAFT_13926</name>
</gene>
<dbReference type="Pfam" id="PF15469">
    <property type="entry name" value="Sec5"/>
    <property type="match status" value="1"/>
</dbReference>
<keyword evidence="2 4" id="KW-0813">Transport</keyword>
<dbReference type="STRING" id="933852.A0A0C3BQP9"/>
<keyword evidence="3 4" id="KW-0268">Exocytosis</keyword>
<dbReference type="Proteomes" id="UP000054097">
    <property type="component" value="Unassembled WGS sequence"/>
</dbReference>
<dbReference type="AlphaFoldDB" id="A0A0C3BQP9"/>
<dbReference type="OrthoDB" id="26242at2759"/>
<keyword evidence="4" id="KW-0653">Protein transport</keyword>
<accession>A0A0C3BQP9</accession>
<feature type="region of interest" description="Disordered" evidence="5">
    <location>
        <begin position="864"/>
        <end position="887"/>
    </location>
</feature>
<dbReference type="InterPro" id="IPR029175">
    <property type="entry name" value="EXOC2/Sec5"/>
</dbReference>
<dbReference type="GO" id="GO:0015031">
    <property type="term" value="P:protein transport"/>
    <property type="evidence" value="ECO:0007669"/>
    <property type="project" value="UniProtKB-KW"/>
</dbReference>
<dbReference type="GO" id="GO:0000145">
    <property type="term" value="C:exocyst"/>
    <property type="evidence" value="ECO:0007669"/>
    <property type="project" value="UniProtKB-UniRule"/>
</dbReference>
<feature type="compositionally biased region" description="Low complexity" evidence="5">
    <location>
        <begin position="869"/>
        <end position="887"/>
    </location>
</feature>
<evidence type="ECO:0000313" key="8">
    <source>
        <dbReference type="Proteomes" id="UP000054097"/>
    </source>
</evidence>
<evidence type="ECO:0000256" key="5">
    <source>
        <dbReference type="SAM" id="MobiDB-lite"/>
    </source>
</evidence>
<dbReference type="PANTHER" id="PTHR13043">
    <property type="entry name" value="EXOCYST COMPLEX COMPONENT SEC5"/>
    <property type="match status" value="1"/>
</dbReference>
<evidence type="ECO:0000256" key="1">
    <source>
        <dbReference type="ARBA" id="ARBA00010578"/>
    </source>
</evidence>
<evidence type="ECO:0000256" key="3">
    <source>
        <dbReference type="ARBA" id="ARBA00022483"/>
    </source>
</evidence>
<protein>
    <recommendedName>
        <fullName evidence="4">Exocyst complex component SEC5</fullName>
    </recommendedName>
</protein>
<reference evidence="7 8" key="1">
    <citation type="submission" date="2014-04" db="EMBL/GenBank/DDBJ databases">
        <authorList>
            <consortium name="DOE Joint Genome Institute"/>
            <person name="Kuo A."/>
            <person name="Zuccaro A."/>
            <person name="Kohler A."/>
            <person name="Nagy L.G."/>
            <person name="Floudas D."/>
            <person name="Copeland A."/>
            <person name="Barry K.W."/>
            <person name="Cichocki N."/>
            <person name="Veneault-Fourrey C."/>
            <person name="LaButti K."/>
            <person name="Lindquist E.A."/>
            <person name="Lipzen A."/>
            <person name="Lundell T."/>
            <person name="Morin E."/>
            <person name="Murat C."/>
            <person name="Sun H."/>
            <person name="Tunlid A."/>
            <person name="Henrissat B."/>
            <person name="Grigoriev I.V."/>
            <person name="Hibbett D.S."/>
            <person name="Martin F."/>
            <person name="Nordberg H.P."/>
            <person name="Cantor M.N."/>
            <person name="Hua S.X."/>
        </authorList>
    </citation>
    <scope>NUCLEOTIDE SEQUENCE [LARGE SCALE GENOMIC DNA]</scope>
    <source>
        <strain evidence="7 8">MAFF 305830</strain>
    </source>
</reference>
<feature type="domain" description="Exocyst complex component EXOC2/Sec5 N-terminal" evidence="6">
    <location>
        <begin position="56"/>
        <end position="861"/>
    </location>
</feature>
<dbReference type="GO" id="GO:0006887">
    <property type="term" value="P:exocytosis"/>
    <property type="evidence" value="ECO:0007669"/>
    <property type="project" value="UniProtKB-KW"/>
</dbReference>
<evidence type="ECO:0000313" key="7">
    <source>
        <dbReference type="EMBL" id="KIM34429.1"/>
    </source>
</evidence>
<evidence type="ECO:0000256" key="4">
    <source>
        <dbReference type="RuleBase" id="RU365069"/>
    </source>
</evidence>
<evidence type="ECO:0000259" key="6">
    <source>
        <dbReference type="Pfam" id="PF15469"/>
    </source>
</evidence>
<proteinExistence type="inferred from homology"/>
<sequence>MGKLTINVTDEALLKTYRIGTLNPTKWEDIDHESTDSVAGALTGPGTNQDTEVVDALGLGTSIDVSQMNMSAKAAVLVSSKSFDPKAYLTAVHPNATYQDLNAGINYLRRAIDARSEAVRILVEENFDRFVAVKSSTDALYNDMKEGILADSSEFATKNLKEHLKNATTKADAVFLPVLENAEKASKLRSTLGVFERSKFFFNLPGSLLESIQAGRYDAALRDYKKGKYLLESRPGQLLPSGSGSNTDLQQKRIFDKVWGAVEKVMDQMKSTLLNRLKEPSRLLEEHEKTIDILLELSTSDKPIWVYFDSQHKYILQRVKTVYDNALIKVIDQRTQQYHDAAQPEKVAAALAASIATLDSPNVDAALANGTGHEVWTSTVELVKNLSEVMLSTVPNFWKIARGYMDGKYKKPGAQASGRSPSQCRTMVLDIVRSYIALLSEFFSLSDMAASSASTRNSALPTFLPTGSDTLTTSHYLIRILGEITECINEIQGMDVSADTNSSLRLLLETTTWKFEETLCATWLRDSKLFFHLETWEQNPADRSTTLYLGKIYEFQKFVTKAGYKIASGATDSSGTKQKQIPPEFSNKITKAFLDSLYSFLDGLVHLASDDSPVAQGLQLQASVEEATGAAPLFDLRKNNTRLLLVVSNLAHLNKSLIPGMLNQLQSSFGIAMEEARRSINEVVRGVDRTLFEDYIKPKSNTLTGLIRKGVIDSGVDWSEVQRPTEVRYYIYEILMFLVSVHAEVSATARNLLERTLAALIVDTVEEALQCFRQIKPFGRGGMLRATLEIEFMHQTVVQYVNDSASRTLTEIYTTISNAYTQRQAATSRGGADEGLQQELAGVKQTLLETRRITAIQFKCFRRPKDRAGAQQTGGQPGQQQAQAQAA</sequence>
<organism evidence="7 8">
    <name type="scientific">Serendipita vermifera MAFF 305830</name>
    <dbReference type="NCBI Taxonomy" id="933852"/>
    <lineage>
        <taxon>Eukaryota</taxon>
        <taxon>Fungi</taxon>
        <taxon>Dikarya</taxon>
        <taxon>Basidiomycota</taxon>
        <taxon>Agaricomycotina</taxon>
        <taxon>Agaricomycetes</taxon>
        <taxon>Sebacinales</taxon>
        <taxon>Serendipitaceae</taxon>
        <taxon>Serendipita</taxon>
    </lineage>
</organism>